<sequence>MNTFKNVLIVVLLISTGVLSYTNFKTSTQLEKANKEVSKLDNMVTKKRINDTSLSNVNEGQATLDGFVTAAFEYSSIKDDRYERAKEFGTENGIKSMNPSSTKEGFPTLPKNILYESKVKDKKIYFTPSKDGKTGNGLIIFDNEMKINNQSSSSKIFLECKLVYDKKQHKYLVDETNVVSQSSSYKGE</sequence>
<dbReference type="EMBL" id="QVOD01000034">
    <property type="protein sequence ID" value="RFT64479.1"/>
    <property type="molecule type" value="Genomic_DNA"/>
</dbReference>
<name>A0A090Y7U9_9BACI</name>
<proteinExistence type="predicted"/>
<evidence type="ECO:0000313" key="4">
    <source>
        <dbReference type="Proteomes" id="UP000264294"/>
    </source>
</evidence>
<dbReference type="EMBL" id="JMQC01000012">
    <property type="protein sequence ID" value="KFM94848.1"/>
    <property type="molecule type" value="Genomic_DNA"/>
</dbReference>
<accession>A0A090Y7U9</accession>
<comment type="caution">
    <text evidence="1">The sequence shown here is derived from an EMBL/GenBank/DDBJ whole genome shotgun (WGS) entry which is preliminary data.</text>
</comment>
<gene>
    <name evidence="2" type="ORF">D0U04_21610</name>
    <name evidence="1" type="ORF">DJ93_6022</name>
</gene>
<reference evidence="2 4" key="2">
    <citation type="submission" date="2018-08" db="EMBL/GenBank/DDBJ databases">
        <title>Bacillus clarus sp. nov. strain PS00077A.</title>
        <authorList>
            <person name="Mendez Acevedo M."/>
            <person name="Carroll L."/>
            <person name="Mukherjee M."/>
            <person name="Wiedmann M."/>
            <person name="Kovac J."/>
        </authorList>
    </citation>
    <scope>NUCLEOTIDE SEQUENCE [LARGE SCALE GENOMIC DNA]</scope>
    <source>
        <strain evidence="2 4">PS00077A</strain>
    </source>
</reference>
<reference evidence="1 3" key="1">
    <citation type="submission" date="2014-04" db="EMBL/GenBank/DDBJ databases">
        <authorList>
            <person name="Bishop-Lilly K.A."/>
            <person name="Broomall S.M."/>
            <person name="Chain P.S."/>
            <person name="Chertkov O."/>
            <person name="Coyne S.R."/>
            <person name="Daligault H.E."/>
            <person name="Davenport K.W."/>
            <person name="Erkkila T."/>
            <person name="Frey K.G."/>
            <person name="Gibbons H.S."/>
            <person name="Gu W."/>
            <person name="Jaissle J."/>
            <person name="Johnson S.L."/>
            <person name="Koroleva G.I."/>
            <person name="Ladner J.T."/>
            <person name="Lo C.-C."/>
            <person name="Minogue T.D."/>
            <person name="Munk C."/>
            <person name="Palacios G.F."/>
            <person name="Redden C.L."/>
            <person name="Rosenzweig C.N."/>
            <person name="Scholz M.B."/>
            <person name="Teshima H."/>
            <person name="Xu Y."/>
        </authorList>
    </citation>
    <scope>NUCLEOTIDE SEQUENCE [LARGE SCALE GENOMIC DNA]</scope>
    <source>
        <strain evidence="1 3">BHP</strain>
    </source>
</reference>
<dbReference type="Proteomes" id="UP000264294">
    <property type="component" value="Unassembled WGS sequence"/>
</dbReference>
<dbReference type="RefSeq" id="WP_042985247.1">
    <property type="nucleotide sequence ID" value="NZ_JMQC01000012.1"/>
</dbReference>
<dbReference type="AlphaFoldDB" id="A0A090Y7U9"/>
<organism evidence="1 3">
    <name type="scientific">Bacillus clarus</name>
    <dbReference type="NCBI Taxonomy" id="2338372"/>
    <lineage>
        <taxon>Bacteria</taxon>
        <taxon>Bacillati</taxon>
        <taxon>Bacillota</taxon>
        <taxon>Bacilli</taxon>
        <taxon>Bacillales</taxon>
        <taxon>Bacillaceae</taxon>
        <taxon>Bacillus</taxon>
        <taxon>Bacillus cereus group</taxon>
    </lineage>
</organism>
<evidence type="ECO:0000313" key="2">
    <source>
        <dbReference type="EMBL" id="RFT64479.1"/>
    </source>
</evidence>
<keyword evidence="4" id="KW-1185">Reference proteome</keyword>
<dbReference type="Proteomes" id="UP000029389">
    <property type="component" value="Unassembled WGS sequence"/>
</dbReference>
<protein>
    <submittedName>
        <fullName evidence="1">Uncharacterized protein</fullName>
    </submittedName>
</protein>
<dbReference type="PATRIC" id="fig|1405.8.peg.6117"/>
<evidence type="ECO:0000313" key="1">
    <source>
        <dbReference type="EMBL" id="KFM94848.1"/>
    </source>
</evidence>
<evidence type="ECO:0000313" key="3">
    <source>
        <dbReference type="Proteomes" id="UP000029389"/>
    </source>
</evidence>